<evidence type="ECO:0000313" key="3">
    <source>
        <dbReference type="EMBL" id="BBU81973.1"/>
    </source>
</evidence>
<accession>A0A8S0FN98</accession>
<sequence length="347" mass="37250">MRENNEDWALYDQNTSMQAECGVGHIPRQSSLESLFSAHPGNAIGTEYGWPTAQQGYLSAVEQATHSSVDLGNGSVDSYSGFKPNYLSCSGNEMVANVEVSTDHDVSVGTQAQAKVGDTIVMTVRTINSLNNIPVPFTAFTITKGMGYNRAGQVSGFDDPSSGAITITLDNTQYGTSQSSKVYAGITDARGVATVEIKQPQGVGLKTVLSVTPVNSYLPNTVNYSVIFTTPTSPDVTGAQMWGHMDETITVDSSTFTRPKLASEVASPDGTLTENNEIWARVSQANTSSTSKGGCDTNMLPRRSQLSALYNANSGNAVQTAHGWPTQRQPYWSIATHRQIKLHTFSR</sequence>
<evidence type="ECO:0000259" key="1">
    <source>
        <dbReference type="Pfam" id="PF05688"/>
    </source>
</evidence>
<gene>
    <name evidence="3" type="ORF">EIMP300_33730</name>
</gene>
<dbReference type="InterPro" id="IPR008541">
    <property type="entry name" value="InvE_AD"/>
</dbReference>
<feature type="domain" description="InvasinE Adhesion" evidence="2">
    <location>
        <begin position="2"/>
        <end position="90"/>
    </location>
</feature>
<evidence type="ECO:0000259" key="2">
    <source>
        <dbReference type="Pfam" id="PF05689"/>
    </source>
</evidence>
<organism evidence="3 4">
    <name type="scientific">Escherichia coli</name>
    <dbReference type="NCBI Taxonomy" id="562"/>
    <lineage>
        <taxon>Bacteria</taxon>
        <taxon>Pseudomonadati</taxon>
        <taxon>Pseudomonadota</taxon>
        <taxon>Gammaproteobacteria</taxon>
        <taxon>Enterobacterales</taxon>
        <taxon>Enterobacteriaceae</taxon>
        <taxon>Escherichia</taxon>
    </lineage>
</organism>
<dbReference type="Pfam" id="PF05689">
    <property type="entry name" value="InvE_AD"/>
    <property type="match status" value="2"/>
</dbReference>
<evidence type="ECO:0000313" key="4">
    <source>
        <dbReference type="Proteomes" id="UP000467488"/>
    </source>
</evidence>
<reference evidence="3 4" key="1">
    <citation type="submission" date="2020-01" db="EMBL/GenBank/DDBJ databases">
        <title>Dynamics of blaIMP-6 dissemination in carbapenem resistant Enterobacteriacea isolated from regional surveillance in Osaka, Japan.</title>
        <authorList>
            <person name="Abe R."/>
            <person name="Akeda Y."/>
            <person name="Sugawara Y."/>
            <person name="Yamamoto N."/>
            <person name="Tomono K."/>
            <person name="Takeuchi D."/>
            <person name="Kawahara R."/>
            <person name="Hamada S."/>
        </authorList>
    </citation>
    <scope>NUCLEOTIDE SEQUENCE [LARGE SCALE GENOMIC DNA]</scope>
    <source>
        <strain evidence="3 4">E300</strain>
    </source>
</reference>
<proteinExistence type="predicted"/>
<protein>
    <recommendedName>
        <fullName evidence="5">Outer membrane protein</fullName>
    </recommendedName>
</protein>
<evidence type="ECO:0008006" key="5">
    <source>
        <dbReference type="Google" id="ProtNLM"/>
    </source>
</evidence>
<dbReference type="Proteomes" id="UP000467488">
    <property type="component" value="Chromosome"/>
</dbReference>
<name>A0A8S0FN98_ECOLX</name>
<dbReference type="EMBL" id="AP022360">
    <property type="protein sequence ID" value="BBU81973.1"/>
    <property type="molecule type" value="Genomic_DNA"/>
</dbReference>
<dbReference type="InterPro" id="IPR008542">
    <property type="entry name" value="BIg21"/>
</dbReference>
<dbReference type="Pfam" id="PF05688">
    <property type="entry name" value="BIg21"/>
    <property type="match status" value="1"/>
</dbReference>
<feature type="domain" description="Bacterial Immunoglobulin-like 21" evidence="1">
    <location>
        <begin position="117"/>
        <end position="230"/>
    </location>
</feature>
<feature type="domain" description="InvasinE Adhesion" evidence="2">
    <location>
        <begin position="234"/>
        <end position="339"/>
    </location>
</feature>
<dbReference type="AlphaFoldDB" id="A0A8S0FN98"/>